<keyword evidence="3" id="KW-1185">Reference proteome</keyword>
<reference evidence="2 3" key="1">
    <citation type="submission" date="2015-03" db="EMBL/GenBank/DDBJ databases">
        <title>RNA-seq based gene annotation and comparative genomics of four Zymoseptoria species reveal species-specific pathogenicity related genes and transposable element activity.</title>
        <authorList>
            <person name="Grandaubert J."/>
            <person name="Bhattacharyya A."/>
            <person name="Stukenbrock E.H."/>
        </authorList>
    </citation>
    <scope>NUCLEOTIDE SEQUENCE [LARGE SCALE GENOMIC DNA]</scope>
    <source>
        <strain evidence="2 3">Zb18110</strain>
    </source>
</reference>
<evidence type="ECO:0000313" key="3">
    <source>
        <dbReference type="Proteomes" id="UP000033647"/>
    </source>
</evidence>
<dbReference type="AlphaFoldDB" id="A0A0F4GP26"/>
<name>A0A0F4GP26_9PEZI</name>
<feature type="domain" description="DUF7605" evidence="1">
    <location>
        <begin position="60"/>
        <end position="219"/>
    </location>
</feature>
<dbReference type="Proteomes" id="UP000033647">
    <property type="component" value="Unassembled WGS sequence"/>
</dbReference>
<dbReference type="STRING" id="1047168.A0A0F4GP26"/>
<dbReference type="OrthoDB" id="5427350at2759"/>
<accession>A0A0F4GP26</accession>
<gene>
    <name evidence="2" type="ORF">TI39_contig380g00022</name>
</gene>
<dbReference type="InterPro" id="IPR056024">
    <property type="entry name" value="DUF7605"/>
</dbReference>
<dbReference type="EMBL" id="LAFY01000372">
    <property type="protein sequence ID" value="KJX98973.1"/>
    <property type="molecule type" value="Genomic_DNA"/>
</dbReference>
<organism evidence="2 3">
    <name type="scientific">Zymoseptoria brevis</name>
    <dbReference type="NCBI Taxonomy" id="1047168"/>
    <lineage>
        <taxon>Eukaryota</taxon>
        <taxon>Fungi</taxon>
        <taxon>Dikarya</taxon>
        <taxon>Ascomycota</taxon>
        <taxon>Pezizomycotina</taxon>
        <taxon>Dothideomycetes</taxon>
        <taxon>Dothideomycetidae</taxon>
        <taxon>Mycosphaerellales</taxon>
        <taxon>Mycosphaerellaceae</taxon>
        <taxon>Zymoseptoria</taxon>
    </lineage>
</organism>
<evidence type="ECO:0000259" key="1">
    <source>
        <dbReference type="Pfam" id="PF24564"/>
    </source>
</evidence>
<comment type="caution">
    <text evidence="2">The sequence shown here is derived from an EMBL/GenBank/DDBJ whole genome shotgun (WGS) entry which is preliminary data.</text>
</comment>
<sequence length="360" mass="40464">MRSLKKPVVGESIIGVHDLRDRLLGSWKGYQKSVTGSLSTEMQQAYDTNIAQYLHDMSSSDAWKEDAGDLIEQWRRFHSVNFRSFCRKLGIWRTTNKRKSMNWNMSIESILSAELAAAHAAVSSAALEVDGEVEAGFVDFSQKLESLLKEKIYQKLPDKDGLRSDVRNAHSEMRRHVKDVFSQLTRGLDVMYVKSSMSDGEPTSYVSQAMHEGYVKAAAVDRRHFDVAYQEKAREAHRVRVDIIRKQVLGYAGDPTNNKPAVPNVVDAVASLSLADFNVRLCTARTELGNILRKTIDSILSDFDSRYTPRDPPPSEDAHHIEILLRSASEATSKLGKSIRAHLEACQDHEKTAAYAHTLE</sequence>
<evidence type="ECO:0000313" key="2">
    <source>
        <dbReference type="EMBL" id="KJX98973.1"/>
    </source>
</evidence>
<dbReference type="Pfam" id="PF24564">
    <property type="entry name" value="DUF7605"/>
    <property type="match status" value="1"/>
</dbReference>
<proteinExistence type="predicted"/>
<protein>
    <recommendedName>
        <fullName evidence="1">DUF7605 domain-containing protein</fullName>
    </recommendedName>
</protein>